<gene>
    <name evidence="1" type="ORF">F2Q69_00019386</name>
</gene>
<reference evidence="1" key="1">
    <citation type="submission" date="2019-12" db="EMBL/GenBank/DDBJ databases">
        <title>Genome sequencing and annotation of Brassica cretica.</title>
        <authorList>
            <person name="Studholme D.J."/>
            <person name="Sarris P."/>
        </authorList>
    </citation>
    <scope>NUCLEOTIDE SEQUENCE</scope>
    <source>
        <strain evidence="1">PFS-109/04</strain>
        <tissue evidence="1">Leaf</tissue>
    </source>
</reference>
<protein>
    <submittedName>
        <fullName evidence="1">Uncharacterized protein</fullName>
    </submittedName>
</protein>
<name>A0A8S9QDC9_BRACR</name>
<dbReference type="EMBL" id="QGKX02001290">
    <property type="protein sequence ID" value="KAF3536174.1"/>
    <property type="molecule type" value="Genomic_DNA"/>
</dbReference>
<comment type="caution">
    <text evidence="1">The sequence shown here is derived from an EMBL/GenBank/DDBJ whole genome shotgun (WGS) entry which is preliminary data.</text>
</comment>
<sequence>MDEEEDEEPKILFPLPPPAQCEKVNGAALARVHHQQVNNSLSPGEDLSAYWEEMKRIDEHVREISDTRNSPKESKWPLLRRKSMSHALVSQVSNTILKSAKSDVSSIMERMKNPDRFSAAKDASSPNLRDIFKVPRTKESLTIISEEEEIEERNVRGEMVSSNYERELSKPPPSIEEEHMSLLKEIRDQLNVMQSEMRSLRSELHQTQPVSHLEEDPALNSIQAVITAPSTLLLLGNDSLLDLEATMPGSGSSFPYRPICMFT</sequence>
<dbReference type="AlphaFoldDB" id="A0A8S9QDC9"/>
<organism evidence="1 2">
    <name type="scientific">Brassica cretica</name>
    <name type="common">Mustard</name>
    <dbReference type="NCBI Taxonomy" id="69181"/>
    <lineage>
        <taxon>Eukaryota</taxon>
        <taxon>Viridiplantae</taxon>
        <taxon>Streptophyta</taxon>
        <taxon>Embryophyta</taxon>
        <taxon>Tracheophyta</taxon>
        <taxon>Spermatophyta</taxon>
        <taxon>Magnoliopsida</taxon>
        <taxon>eudicotyledons</taxon>
        <taxon>Gunneridae</taxon>
        <taxon>Pentapetalae</taxon>
        <taxon>rosids</taxon>
        <taxon>malvids</taxon>
        <taxon>Brassicales</taxon>
        <taxon>Brassicaceae</taxon>
        <taxon>Brassiceae</taxon>
        <taxon>Brassica</taxon>
    </lineage>
</organism>
<proteinExistence type="predicted"/>
<dbReference type="Proteomes" id="UP000712600">
    <property type="component" value="Unassembled WGS sequence"/>
</dbReference>
<evidence type="ECO:0000313" key="2">
    <source>
        <dbReference type="Proteomes" id="UP000712600"/>
    </source>
</evidence>
<accession>A0A8S9QDC9</accession>
<evidence type="ECO:0000313" key="1">
    <source>
        <dbReference type="EMBL" id="KAF3536174.1"/>
    </source>
</evidence>